<reference evidence="1 2" key="1">
    <citation type="journal article" date="2024" name="Ann. Entomol. Soc. Am.">
        <title>Genomic analyses of the southern and eastern yellowjacket wasps (Hymenoptera: Vespidae) reveal evolutionary signatures of social life.</title>
        <authorList>
            <person name="Catto M.A."/>
            <person name="Caine P.B."/>
            <person name="Orr S.E."/>
            <person name="Hunt B.G."/>
            <person name="Goodisman M.A.D."/>
        </authorList>
    </citation>
    <scope>NUCLEOTIDE SEQUENCE [LARGE SCALE GENOMIC DNA]</scope>
    <source>
        <strain evidence="1">233</strain>
        <tissue evidence="1">Head and thorax</tissue>
    </source>
</reference>
<name>A0ABD2BNL1_VESSQ</name>
<accession>A0ABD2BNL1</accession>
<dbReference type="EMBL" id="JAUDFV010000074">
    <property type="protein sequence ID" value="KAL2734250.1"/>
    <property type="molecule type" value="Genomic_DNA"/>
</dbReference>
<evidence type="ECO:0000313" key="2">
    <source>
        <dbReference type="Proteomes" id="UP001607302"/>
    </source>
</evidence>
<comment type="caution">
    <text evidence="1">The sequence shown here is derived from an EMBL/GenBank/DDBJ whole genome shotgun (WGS) entry which is preliminary data.</text>
</comment>
<evidence type="ECO:0000313" key="1">
    <source>
        <dbReference type="EMBL" id="KAL2734250.1"/>
    </source>
</evidence>
<proteinExistence type="predicted"/>
<keyword evidence="2" id="KW-1185">Reference proteome</keyword>
<organism evidence="1 2">
    <name type="scientific">Vespula squamosa</name>
    <name type="common">Southern yellow jacket</name>
    <name type="synonym">Wasp</name>
    <dbReference type="NCBI Taxonomy" id="30214"/>
    <lineage>
        <taxon>Eukaryota</taxon>
        <taxon>Metazoa</taxon>
        <taxon>Ecdysozoa</taxon>
        <taxon>Arthropoda</taxon>
        <taxon>Hexapoda</taxon>
        <taxon>Insecta</taxon>
        <taxon>Pterygota</taxon>
        <taxon>Neoptera</taxon>
        <taxon>Endopterygota</taxon>
        <taxon>Hymenoptera</taxon>
        <taxon>Apocrita</taxon>
        <taxon>Aculeata</taxon>
        <taxon>Vespoidea</taxon>
        <taxon>Vespidae</taxon>
        <taxon>Vespinae</taxon>
        <taxon>Vespula</taxon>
    </lineage>
</organism>
<gene>
    <name evidence="1" type="ORF">V1478_003948</name>
</gene>
<protein>
    <submittedName>
        <fullName evidence="1">Uncharacterized protein</fullName>
    </submittedName>
</protein>
<sequence length="67" mass="7871">MGLQMQQPPRGETWVGMTCNYRNLYLDYIMQVLPGEWLHISLMKCENKIKVCQCPFIILKEQLDIPA</sequence>
<dbReference type="AlphaFoldDB" id="A0ABD2BNL1"/>
<dbReference type="Proteomes" id="UP001607302">
    <property type="component" value="Unassembled WGS sequence"/>
</dbReference>